<dbReference type="SUPFAM" id="SSF46689">
    <property type="entry name" value="Homeodomain-like"/>
    <property type="match status" value="1"/>
</dbReference>
<dbReference type="InterPro" id="IPR001647">
    <property type="entry name" value="HTH_TetR"/>
</dbReference>
<evidence type="ECO:0000256" key="1">
    <source>
        <dbReference type="ARBA" id="ARBA00023015"/>
    </source>
</evidence>
<evidence type="ECO:0000256" key="4">
    <source>
        <dbReference type="PROSITE-ProRule" id="PRU00335"/>
    </source>
</evidence>
<dbReference type="EMBL" id="BOSL01000004">
    <property type="protein sequence ID" value="GIP52559.1"/>
    <property type="molecule type" value="Genomic_DNA"/>
</dbReference>
<protein>
    <submittedName>
        <fullName evidence="6">HTH-type transcriptional regulator YfiR</fullName>
    </submittedName>
</protein>
<organism evidence="6 7">
    <name type="scientific">Paenibacillus vini</name>
    <dbReference type="NCBI Taxonomy" id="1476024"/>
    <lineage>
        <taxon>Bacteria</taxon>
        <taxon>Bacillati</taxon>
        <taxon>Bacillota</taxon>
        <taxon>Bacilli</taxon>
        <taxon>Bacillales</taxon>
        <taxon>Paenibacillaceae</taxon>
        <taxon>Paenibacillus</taxon>
    </lineage>
</organism>
<dbReference type="Proteomes" id="UP000679992">
    <property type="component" value="Unassembled WGS sequence"/>
</dbReference>
<keyword evidence="3" id="KW-0804">Transcription</keyword>
<evidence type="ECO:0000256" key="3">
    <source>
        <dbReference type="ARBA" id="ARBA00023163"/>
    </source>
</evidence>
<evidence type="ECO:0000313" key="7">
    <source>
        <dbReference type="Proteomes" id="UP000679992"/>
    </source>
</evidence>
<reference evidence="6 7" key="1">
    <citation type="submission" date="2021-03" db="EMBL/GenBank/DDBJ databases">
        <title>Antimicrobial resistance genes in bacteria isolated from Japanese honey, and their potential for conferring macrolide and lincosamide resistance in the American foulbrood pathogen Paenibacillus larvae.</title>
        <authorList>
            <person name="Okamoto M."/>
            <person name="Kumagai M."/>
            <person name="Kanamori H."/>
            <person name="Takamatsu D."/>
        </authorList>
    </citation>
    <scope>NUCLEOTIDE SEQUENCE [LARGE SCALE GENOMIC DNA]</scope>
    <source>
        <strain evidence="6 7">J42TS3</strain>
    </source>
</reference>
<evidence type="ECO:0000256" key="2">
    <source>
        <dbReference type="ARBA" id="ARBA00023125"/>
    </source>
</evidence>
<dbReference type="PROSITE" id="PS50977">
    <property type="entry name" value="HTH_TETR_2"/>
    <property type="match status" value="1"/>
</dbReference>
<dbReference type="InterPro" id="IPR036271">
    <property type="entry name" value="Tet_transcr_reg_TetR-rel_C_sf"/>
</dbReference>
<evidence type="ECO:0000313" key="6">
    <source>
        <dbReference type="EMBL" id="GIP52559.1"/>
    </source>
</evidence>
<keyword evidence="2 4" id="KW-0238">DNA-binding</keyword>
<feature type="domain" description="HTH tetR-type" evidence="5">
    <location>
        <begin position="10"/>
        <end position="70"/>
    </location>
</feature>
<comment type="caution">
    <text evidence="6">The sequence shown here is derived from an EMBL/GenBank/DDBJ whole genome shotgun (WGS) entry which is preliminary data.</text>
</comment>
<dbReference type="PANTHER" id="PTHR47506">
    <property type="entry name" value="TRANSCRIPTIONAL REGULATORY PROTEIN"/>
    <property type="match status" value="1"/>
</dbReference>
<gene>
    <name evidence="6" type="primary">yfiR</name>
    <name evidence="6" type="ORF">J42TS3_15940</name>
</gene>
<sequence>MPKITQQQKEAIRMDILNSARHVFIEKGYEATSMSDIVISSSRSFGGVYLYYSGKEDVFLDLLRREYENMALDFVLEEQSSAWNTFVQFIKGQEKRVREANTGLAPCLYEYFIVGRREDHRRKLIEERSQSVYGALFDFINNGVQRGDFHPAQPLDVFVHWLISLLEGLYIESIINGFENIELSQQFELLLTVCHSILMPSGLEGNV</sequence>
<evidence type="ECO:0000259" key="5">
    <source>
        <dbReference type="PROSITE" id="PS50977"/>
    </source>
</evidence>
<dbReference type="SUPFAM" id="SSF48498">
    <property type="entry name" value="Tetracyclin repressor-like, C-terminal domain"/>
    <property type="match status" value="1"/>
</dbReference>
<dbReference type="Gene3D" id="1.10.10.60">
    <property type="entry name" value="Homeodomain-like"/>
    <property type="match status" value="1"/>
</dbReference>
<dbReference type="InterPro" id="IPR041612">
    <property type="entry name" value="YfiR_C"/>
</dbReference>
<dbReference type="RefSeq" id="WP_213654325.1">
    <property type="nucleotide sequence ID" value="NZ_BOSL01000004.1"/>
</dbReference>
<name>A0ABQ4M993_9BACL</name>
<keyword evidence="1" id="KW-0805">Transcription regulation</keyword>
<dbReference type="Pfam" id="PF17922">
    <property type="entry name" value="TetR_C_17"/>
    <property type="match status" value="1"/>
</dbReference>
<accession>A0ABQ4M993</accession>
<proteinExistence type="predicted"/>
<dbReference type="PANTHER" id="PTHR47506:SF6">
    <property type="entry name" value="HTH-TYPE TRANSCRIPTIONAL REPRESSOR NEMR"/>
    <property type="match status" value="1"/>
</dbReference>
<dbReference type="Gene3D" id="1.10.357.10">
    <property type="entry name" value="Tetracycline Repressor, domain 2"/>
    <property type="match status" value="1"/>
</dbReference>
<dbReference type="Pfam" id="PF00440">
    <property type="entry name" value="TetR_N"/>
    <property type="match status" value="1"/>
</dbReference>
<keyword evidence="7" id="KW-1185">Reference proteome</keyword>
<dbReference type="InterPro" id="IPR009057">
    <property type="entry name" value="Homeodomain-like_sf"/>
</dbReference>
<feature type="DNA-binding region" description="H-T-H motif" evidence="4">
    <location>
        <begin position="33"/>
        <end position="52"/>
    </location>
</feature>